<feature type="chain" id="PRO_5044379290" evidence="1">
    <location>
        <begin position="23"/>
        <end position="151"/>
    </location>
</feature>
<organism evidence="2">
    <name type="scientific">Burkholderia contaminans</name>
    <dbReference type="NCBI Taxonomy" id="488447"/>
    <lineage>
        <taxon>Bacteria</taxon>
        <taxon>Pseudomonadati</taxon>
        <taxon>Pseudomonadota</taxon>
        <taxon>Betaproteobacteria</taxon>
        <taxon>Burkholderiales</taxon>
        <taxon>Burkholderiaceae</taxon>
        <taxon>Burkholderia</taxon>
        <taxon>Burkholderia cepacia complex</taxon>
    </lineage>
</organism>
<keyword evidence="2" id="KW-0614">Plasmid</keyword>
<dbReference type="Proteomes" id="UP001220209">
    <property type="component" value="Plasmid unnamed1"/>
</dbReference>
<dbReference type="EMBL" id="AP018360">
    <property type="protein sequence ID" value="BBA45306.1"/>
    <property type="molecule type" value="Genomic_DNA"/>
</dbReference>
<name>A0A250LL76_9BURK</name>
<feature type="signal peptide" evidence="1">
    <location>
        <begin position="1"/>
        <end position="22"/>
    </location>
</feature>
<evidence type="ECO:0000313" key="4">
    <source>
        <dbReference type="Proteomes" id="UP001220209"/>
    </source>
</evidence>
<evidence type="ECO:0000256" key="1">
    <source>
        <dbReference type="SAM" id="SignalP"/>
    </source>
</evidence>
<reference evidence="2" key="2">
    <citation type="journal article" date="2017" name="Genome Announc.">
        <title>High-Quality Draft Genome Sequence of Burkholderia contaminans CH-1, a Gram-Negative Bacterium That Metabolizes 2-Azahypoxanthine, a Plant Growth-Regulating Compound.</title>
        <authorList>
            <person name="Choi J.-H."/>
            <person name="Sugiura H."/>
            <person name="Moriuchi R."/>
            <person name="Kawagishi H."/>
            <person name="Dohra H."/>
        </authorList>
    </citation>
    <scope>NUCLEOTIDE SEQUENCE</scope>
    <source>
        <strain evidence="2">CH-1</strain>
        <plasmid evidence="2">pBC453</plasmid>
    </source>
</reference>
<reference evidence="2" key="1">
    <citation type="journal article" date="2016" name="Biosci. Biotechnol. Biochem.">
        <title>Bioconversion of AHX to AOH by resting cells of Burkholderia contaminans CH-1.</title>
        <authorList>
            <person name="Choi J.H."/>
            <person name="Kikuchi A."/>
            <person name="Pumkaeo P."/>
            <person name="Hirai H."/>
            <person name="Tokuyama S."/>
            <person name="Kawagishi H."/>
        </authorList>
    </citation>
    <scope>NUCLEOTIDE SEQUENCE</scope>
    <source>
        <strain evidence="2">CH-1</strain>
        <plasmid evidence="2">pBC453</plasmid>
    </source>
</reference>
<evidence type="ECO:0000313" key="3">
    <source>
        <dbReference type="EMBL" id="WFN23570.1"/>
    </source>
</evidence>
<accession>A0A250LL76</accession>
<geneLocation type="plasmid" evidence="2">
    <name>pBC453</name>
</geneLocation>
<dbReference type="AlphaFoldDB" id="A0A250LL76"/>
<sequence length="151" mass="15892">MKRLVLACSSAMSIFILPPAHATPQDDESAVRQRVLAYVTKVYGNGTSLAAAATTFAQAAGELWLATARTQRYDQSMTVRAGIAEICFRGLLVYSGVTDADAAIAELEHTIASSPGLYAGELYAVAFAQQNPLHLAMSPSQACDQSGVAIP</sequence>
<evidence type="ECO:0000313" key="2">
    <source>
        <dbReference type="EMBL" id="BBA45306.1"/>
    </source>
</evidence>
<proteinExistence type="predicted"/>
<dbReference type="EMBL" id="CP090643">
    <property type="protein sequence ID" value="WFN23570.1"/>
    <property type="molecule type" value="Genomic_DNA"/>
</dbReference>
<gene>
    <name evidence="2" type="ORF">BCCH1_78170</name>
    <name evidence="3" type="ORF">LXE91_39200</name>
</gene>
<dbReference type="RefSeq" id="WP_135370858.1">
    <property type="nucleotide sequence ID" value="NZ_AP018360.1"/>
</dbReference>
<protein>
    <submittedName>
        <fullName evidence="2">Uncharacterized protein</fullName>
    </submittedName>
</protein>
<dbReference type="OrthoDB" id="9133574at2"/>
<keyword evidence="1" id="KW-0732">Signal</keyword>
<geneLocation type="plasmid" evidence="3 4">
    <name>unnamed1</name>
</geneLocation>
<reference evidence="3 4" key="3">
    <citation type="submission" date="2021-12" db="EMBL/GenBank/DDBJ databases">
        <title>Genomic and phenotypic characterization of three Burkholderia contaminans isolates recovered from different sources.</title>
        <authorList>
            <person name="Lopez De Volder A."/>
            <person name="Fan Y."/>
            <person name="Nunvar J."/>
            <person name="Herrera T."/>
            <person name="Timp W."/>
            <person name="Degrossi J."/>
        </authorList>
    </citation>
    <scope>NUCLEOTIDE SEQUENCE [LARGE SCALE GENOMIC DNA]</scope>
    <source>
        <strain evidence="3 4">LMG 23361</strain>
        <plasmid evidence="3 4">unnamed1</plasmid>
    </source>
</reference>